<evidence type="ECO:0000313" key="2">
    <source>
        <dbReference type="Proteomes" id="UP000002695"/>
    </source>
</evidence>
<sequence>MVDKFYIGKPICCSYSGIRAKGGTSVVYCLLPFLSSGLTSETARIIILLVDQFRVFGVLRVLSLFTNAIV</sequence>
<dbReference type="HOGENOM" id="CLU_2755507_0_0_6"/>
<organism evidence="1 2">
    <name type="scientific">Salmonella typhimurium (strain 14028s / SGSC 2262)</name>
    <dbReference type="NCBI Taxonomy" id="588858"/>
    <lineage>
        <taxon>Bacteria</taxon>
        <taxon>Pseudomonadati</taxon>
        <taxon>Pseudomonadota</taxon>
        <taxon>Gammaproteobacteria</taxon>
        <taxon>Enterobacterales</taxon>
        <taxon>Enterobacteriaceae</taxon>
        <taxon>Salmonella</taxon>
    </lineage>
</organism>
<accession>A0A0F6BB38</accession>
<evidence type="ECO:0000313" key="1">
    <source>
        <dbReference type="EMBL" id="ACY91741.1"/>
    </source>
</evidence>
<dbReference type="AlphaFoldDB" id="A0A0F6BB38"/>
<proteinExistence type="predicted"/>
<reference evidence="1 2" key="1">
    <citation type="journal article" date="2010" name="J. Bacteriol.">
        <title>Short-term signatures of evolutionary change in the Salmonella enterica serovar typhimurium 14028 genome.</title>
        <authorList>
            <person name="Jarvik T."/>
            <person name="Smillie C."/>
            <person name="Groisman E.A."/>
            <person name="Ochman H."/>
        </authorList>
    </citation>
    <scope>NUCLEOTIDE SEQUENCE [LARGE SCALE GENOMIC DNA]</scope>
    <source>
        <strain evidence="2">14028s / SGSC 2262</strain>
    </source>
</reference>
<name>A0A0F6BB38_SALT1</name>
<protein>
    <submittedName>
        <fullName evidence="1">Uncharacterized protein</fullName>
    </submittedName>
</protein>
<dbReference type="EMBL" id="CP001363">
    <property type="protein sequence ID" value="ACY91741.1"/>
    <property type="molecule type" value="Genomic_DNA"/>
</dbReference>
<dbReference type="Proteomes" id="UP000002695">
    <property type="component" value="Chromosome"/>
</dbReference>
<keyword evidence="2" id="KW-1185">Reference proteome</keyword>
<dbReference type="KEGG" id="seo:STM14_5410"/>
<gene>
    <name evidence="1" type="ordered locus">STM14_5410</name>
</gene>
<dbReference type="BioCyc" id="SENT588858:STM14_RS25750-MONOMER"/>